<keyword evidence="9" id="KW-0808">Transferase</keyword>
<keyword evidence="4 7" id="KW-0547">Nucleotide-binding</keyword>
<comment type="similarity">
    <text evidence="7">Belongs to the amidase family. GatA subfamily.</text>
</comment>
<evidence type="ECO:0000256" key="1">
    <source>
        <dbReference type="ARBA" id="ARBA00011123"/>
    </source>
</evidence>
<dbReference type="OrthoDB" id="9811471at2"/>
<dbReference type="HAMAP" id="MF_00120">
    <property type="entry name" value="GatA"/>
    <property type="match status" value="1"/>
</dbReference>
<keyword evidence="5 7" id="KW-0067">ATP-binding</keyword>
<dbReference type="InterPro" id="IPR023631">
    <property type="entry name" value="Amidase_dom"/>
</dbReference>
<evidence type="ECO:0000313" key="9">
    <source>
        <dbReference type="EMBL" id="TXC85301.1"/>
    </source>
</evidence>
<dbReference type="Pfam" id="PF01425">
    <property type="entry name" value="Amidase"/>
    <property type="match status" value="1"/>
</dbReference>
<evidence type="ECO:0000259" key="8">
    <source>
        <dbReference type="Pfam" id="PF01425"/>
    </source>
</evidence>
<dbReference type="EC" id="6.3.5.7" evidence="7"/>
<evidence type="ECO:0000256" key="4">
    <source>
        <dbReference type="ARBA" id="ARBA00022741"/>
    </source>
</evidence>
<dbReference type="Gene3D" id="3.90.1300.10">
    <property type="entry name" value="Amidase signature (AS) domain"/>
    <property type="match status" value="1"/>
</dbReference>
<dbReference type="PANTHER" id="PTHR11895:SF151">
    <property type="entry name" value="GLUTAMYL-TRNA(GLN) AMIDOTRANSFERASE SUBUNIT A"/>
    <property type="match status" value="1"/>
</dbReference>
<name>A0A5C6VKN8_9FLAO</name>
<dbReference type="AlphaFoldDB" id="A0A5C6VKN8"/>
<evidence type="ECO:0000313" key="10">
    <source>
        <dbReference type="Proteomes" id="UP000321168"/>
    </source>
</evidence>
<dbReference type="GO" id="GO:0006412">
    <property type="term" value="P:translation"/>
    <property type="evidence" value="ECO:0007669"/>
    <property type="project" value="UniProtKB-UniRule"/>
</dbReference>
<evidence type="ECO:0000256" key="7">
    <source>
        <dbReference type="HAMAP-Rule" id="MF_00120"/>
    </source>
</evidence>
<reference evidence="9 10" key="1">
    <citation type="submission" date="2019-08" db="EMBL/GenBank/DDBJ databases">
        <title>Genome of Luteibaculum oceani JCM 18817.</title>
        <authorList>
            <person name="Bowman J.P."/>
        </authorList>
    </citation>
    <scope>NUCLEOTIDE SEQUENCE [LARGE SCALE GENOMIC DNA]</scope>
    <source>
        <strain evidence="9 10">JCM 18817</strain>
    </source>
</reference>
<dbReference type="InterPro" id="IPR000120">
    <property type="entry name" value="Amidase"/>
</dbReference>
<dbReference type="GO" id="GO:0016740">
    <property type="term" value="F:transferase activity"/>
    <property type="evidence" value="ECO:0007669"/>
    <property type="project" value="UniProtKB-KW"/>
</dbReference>
<keyword evidence="3 7" id="KW-0436">Ligase</keyword>
<dbReference type="EMBL" id="VORB01000001">
    <property type="protein sequence ID" value="TXC85301.1"/>
    <property type="molecule type" value="Genomic_DNA"/>
</dbReference>
<dbReference type="NCBIfam" id="TIGR00132">
    <property type="entry name" value="gatA"/>
    <property type="match status" value="1"/>
</dbReference>
<evidence type="ECO:0000256" key="5">
    <source>
        <dbReference type="ARBA" id="ARBA00022840"/>
    </source>
</evidence>
<comment type="catalytic activity">
    <reaction evidence="7">
        <text>L-glutamyl-tRNA(Gln) + L-glutamine + ATP + H2O = L-glutaminyl-tRNA(Gln) + L-glutamate + ADP + phosphate + H(+)</text>
        <dbReference type="Rhea" id="RHEA:17521"/>
        <dbReference type="Rhea" id="RHEA-COMP:9681"/>
        <dbReference type="Rhea" id="RHEA-COMP:9684"/>
        <dbReference type="ChEBI" id="CHEBI:15377"/>
        <dbReference type="ChEBI" id="CHEBI:15378"/>
        <dbReference type="ChEBI" id="CHEBI:29985"/>
        <dbReference type="ChEBI" id="CHEBI:30616"/>
        <dbReference type="ChEBI" id="CHEBI:43474"/>
        <dbReference type="ChEBI" id="CHEBI:58359"/>
        <dbReference type="ChEBI" id="CHEBI:78520"/>
        <dbReference type="ChEBI" id="CHEBI:78521"/>
        <dbReference type="ChEBI" id="CHEBI:456216"/>
        <dbReference type="EC" id="6.3.5.7"/>
    </reaction>
</comment>
<protein>
    <recommendedName>
        <fullName evidence="2 7">Glutamyl-tRNA(Gln) amidotransferase subunit A</fullName>
        <shortName evidence="7">Glu-ADT subunit A</shortName>
        <ecNumber evidence="7">6.3.5.7</ecNumber>
    </recommendedName>
</protein>
<evidence type="ECO:0000256" key="6">
    <source>
        <dbReference type="ARBA" id="ARBA00022917"/>
    </source>
</evidence>
<dbReference type="InterPro" id="IPR036928">
    <property type="entry name" value="AS_sf"/>
</dbReference>
<dbReference type="GO" id="GO:0050567">
    <property type="term" value="F:glutaminyl-tRNA synthase (glutamine-hydrolyzing) activity"/>
    <property type="evidence" value="ECO:0007669"/>
    <property type="project" value="UniProtKB-UniRule"/>
</dbReference>
<evidence type="ECO:0000256" key="2">
    <source>
        <dbReference type="ARBA" id="ARBA00014428"/>
    </source>
</evidence>
<comment type="caution">
    <text evidence="9">The sequence shown here is derived from an EMBL/GenBank/DDBJ whole genome shotgun (WGS) entry which is preliminary data.</text>
</comment>
<dbReference type="Proteomes" id="UP000321168">
    <property type="component" value="Unassembled WGS sequence"/>
</dbReference>
<sequence>MKFHTYADIQEHIKSGNSVSEVVDHYLEVIAAKNQELNVFLEVFEEEARNEAQRIDKKIANNSAGKLAGMVIAIKDNICYANHEINASSKILKGFTSQFTATALQRLLDEDAIIIGRTNCDEFAMGSSNENSAMGVCKNPIDPTRVPGGSSGGSAAAVIGNMCTVSLGSDTGGSIRQPASFCNTVGFKPGYGRVSRYGLIAYASSFDQIGPFSNNIEDSELVYSVMAGNDPMDSTSSTAPVTLSNELKSSPKKIAFLKPAIKAQGIDSEIEKYFEKAEEKLTKAGYEVTWVEFNWLDYLVPIYYILTTAEASSNLARYDGMHFGFRDKSAKGIDDIYVKSRSKGFGEEVKRRILLGTFVLSSGFYDSYFGKAQKIRRLVKEDTEKILKEHPIIALPTTPSGAFKLEENTDDPIKMYLQDIFTVQANITGKPAISLPLMTDSQGLPVGFQLMADSKKEDELFAVSKEINKLLLA</sequence>
<gene>
    <name evidence="7 9" type="primary">gatA</name>
    <name evidence="9" type="ORF">FRX97_01365</name>
</gene>
<organism evidence="9 10">
    <name type="scientific">Luteibaculum oceani</name>
    <dbReference type="NCBI Taxonomy" id="1294296"/>
    <lineage>
        <taxon>Bacteria</taxon>
        <taxon>Pseudomonadati</taxon>
        <taxon>Bacteroidota</taxon>
        <taxon>Flavobacteriia</taxon>
        <taxon>Flavobacteriales</taxon>
        <taxon>Luteibaculaceae</taxon>
        <taxon>Luteibaculum</taxon>
    </lineage>
</organism>
<proteinExistence type="inferred from homology"/>
<comment type="function">
    <text evidence="7">Allows the formation of correctly charged Gln-tRNA(Gln) through the transamidation of misacylated Glu-tRNA(Gln) in organisms which lack glutaminyl-tRNA synthetase. The reaction takes place in the presence of glutamine and ATP through an activated gamma-phospho-Glu-tRNA(Gln).</text>
</comment>
<dbReference type="PANTHER" id="PTHR11895">
    <property type="entry name" value="TRANSAMIDASE"/>
    <property type="match status" value="1"/>
</dbReference>
<dbReference type="GO" id="GO:0030956">
    <property type="term" value="C:glutamyl-tRNA(Gln) amidotransferase complex"/>
    <property type="evidence" value="ECO:0007669"/>
    <property type="project" value="InterPro"/>
</dbReference>
<comment type="subunit">
    <text evidence="1 7">Heterotrimer of A, B and C subunits.</text>
</comment>
<keyword evidence="6 7" id="KW-0648">Protein biosynthesis</keyword>
<feature type="active site" description="Acyl-ester intermediate" evidence="7">
    <location>
        <position position="174"/>
    </location>
</feature>
<accession>A0A5C6VKN8</accession>
<feature type="active site" description="Charge relay system" evidence="7">
    <location>
        <position position="75"/>
    </location>
</feature>
<feature type="active site" description="Charge relay system" evidence="7">
    <location>
        <position position="150"/>
    </location>
</feature>
<evidence type="ECO:0000256" key="3">
    <source>
        <dbReference type="ARBA" id="ARBA00022598"/>
    </source>
</evidence>
<dbReference type="SUPFAM" id="SSF75304">
    <property type="entry name" value="Amidase signature (AS) enzymes"/>
    <property type="match status" value="1"/>
</dbReference>
<dbReference type="RefSeq" id="WP_147012603.1">
    <property type="nucleotide sequence ID" value="NZ_VORB01000001.1"/>
</dbReference>
<feature type="domain" description="Amidase" evidence="8">
    <location>
        <begin position="21"/>
        <end position="460"/>
    </location>
</feature>
<dbReference type="InterPro" id="IPR004412">
    <property type="entry name" value="GatA"/>
</dbReference>
<dbReference type="GO" id="GO:0005524">
    <property type="term" value="F:ATP binding"/>
    <property type="evidence" value="ECO:0007669"/>
    <property type="project" value="UniProtKB-KW"/>
</dbReference>
<keyword evidence="10" id="KW-1185">Reference proteome</keyword>